<evidence type="ECO:0000313" key="3">
    <source>
        <dbReference type="Proteomes" id="UP000712281"/>
    </source>
</evidence>
<accession>A0A8S9GHA4</accession>
<feature type="compositionally biased region" description="Basic and acidic residues" evidence="1">
    <location>
        <begin position="210"/>
        <end position="221"/>
    </location>
</feature>
<feature type="region of interest" description="Disordered" evidence="1">
    <location>
        <begin position="32"/>
        <end position="65"/>
    </location>
</feature>
<proteinExistence type="predicted"/>
<comment type="caution">
    <text evidence="2">The sequence shown here is derived from an EMBL/GenBank/DDBJ whole genome shotgun (WGS) entry which is preliminary data.</text>
</comment>
<reference evidence="2" key="1">
    <citation type="submission" date="2019-12" db="EMBL/GenBank/DDBJ databases">
        <title>Genome sequencing and annotation of Brassica cretica.</title>
        <authorList>
            <person name="Studholme D.J."/>
            <person name="Sarris P.F."/>
        </authorList>
    </citation>
    <scope>NUCLEOTIDE SEQUENCE</scope>
    <source>
        <strain evidence="2">PFS-001/15</strain>
        <tissue evidence="2">Leaf</tissue>
    </source>
</reference>
<dbReference type="EMBL" id="QGKW02002005">
    <property type="protein sequence ID" value="KAF2543698.1"/>
    <property type="molecule type" value="Genomic_DNA"/>
</dbReference>
<evidence type="ECO:0000256" key="1">
    <source>
        <dbReference type="SAM" id="MobiDB-lite"/>
    </source>
</evidence>
<protein>
    <submittedName>
        <fullName evidence="2">Uncharacterized protein</fullName>
    </submittedName>
</protein>
<gene>
    <name evidence="2" type="ORF">F2Q68_00032081</name>
</gene>
<sequence>MHTEEYDENYEEERPIEQRAILDEEDRLLHHSSWKKKSPSIDRNTSTSIDTQLHQPNHLPASTDIPYYPSIDTNVDATHDGNYSIGSWADNRHDESYAVETSYHYQGADELHEGFTYVELLNMDPDGYAKAIDERTLHVSREDIADILQTANGVDNLFMQQHTIDILHISIVLSIHPCIGVPHGVLGDIWVHLELKRGDKGDHWTSSALERPHRSDTVKSL</sequence>
<organism evidence="2 3">
    <name type="scientific">Brassica cretica</name>
    <name type="common">Mustard</name>
    <dbReference type="NCBI Taxonomy" id="69181"/>
    <lineage>
        <taxon>Eukaryota</taxon>
        <taxon>Viridiplantae</taxon>
        <taxon>Streptophyta</taxon>
        <taxon>Embryophyta</taxon>
        <taxon>Tracheophyta</taxon>
        <taxon>Spermatophyta</taxon>
        <taxon>Magnoliopsida</taxon>
        <taxon>eudicotyledons</taxon>
        <taxon>Gunneridae</taxon>
        <taxon>Pentapetalae</taxon>
        <taxon>rosids</taxon>
        <taxon>malvids</taxon>
        <taxon>Brassicales</taxon>
        <taxon>Brassicaceae</taxon>
        <taxon>Brassiceae</taxon>
        <taxon>Brassica</taxon>
    </lineage>
</organism>
<dbReference type="Proteomes" id="UP000712281">
    <property type="component" value="Unassembled WGS sequence"/>
</dbReference>
<feature type="region of interest" description="Disordered" evidence="1">
    <location>
        <begin position="201"/>
        <end position="221"/>
    </location>
</feature>
<name>A0A8S9GHA4_BRACR</name>
<feature type="compositionally biased region" description="Polar residues" evidence="1">
    <location>
        <begin position="41"/>
        <end position="55"/>
    </location>
</feature>
<dbReference type="AlphaFoldDB" id="A0A8S9GHA4"/>
<evidence type="ECO:0000313" key="2">
    <source>
        <dbReference type="EMBL" id="KAF2543698.1"/>
    </source>
</evidence>